<protein>
    <recommendedName>
        <fullName evidence="3">BED-type domain-containing protein</fullName>
    </recommendedName>
</protein>
<accession>A0A5N6P952</accession>
<dbReference type="AlphaFoldDB" id="A0A5N6P952"/>
<comment type="caution">
    <text evidence="1">The sequence shown here is derived from an EMBL/GenBank/DDBJ whole genome shotgun (WGS) entry which is preliminary data.</text>
</comment>
<keyword evidence="2" id="KW-1185">Reference proteome</keyword>
<dbReference type="SMART" id="SM00614">
    <property type="entry name" value="ZnF_BED"/>
    <property type="match status" value="1"/>
</dbReference>
<evidence type="ECO:0000313" key="2">
    <source>
        <dbReference type="Proteomes" id="UP000326396"/>
    </source>
</evidence>
<evidence type="ECO:0008006" key="3">
    <source>
        <dbReference type="Google" id="ProtNLM"/>
    </source>
</evidence>
<dbReference type="EMBL" id="SZYD01000005">
    <property type="protein sequence ID" value="KAD6118640.1"/>
    <property type="molecule type" value="Genomic_DNA"/>
</dbReference>
<gene>
    <name evidence="1" type="ORF">E3N88_09911</name>
</gene>
<organism evidence="1 2">
    <name type="scientific">Mikania micrantha</name>
    <name type="common">bitter vine</name>
    <dbReference type="NCBI Taxonomy" id="192012"/>
    <lineage>
        <taxon>Eukaryota</taxon>
        <taxon>Viridiplantae</taxon>
        <taxon>Streptophyta</taxon>
        <taxon>Embryophyta</taxon>
        <taxon>Tracheophyta</taxon>
        <taxon>Spermatophyta</taxon>
        <taxon>Magnoliopsida</taxon>
        <taxon>eudicotyledons</taxon>
        <taxon>Gunneridae</taxon>
        <taxon>Pentapetalae</taxon>
        <taxon>asterids</taxon>
        <taxon>campanulids</taxon>
        <taxon>Asterales</taxon>
        <taxon>Asteraceae</taxon>
        <taxon>Asteroideae</taxon>
        <taxon>Heliantheae alliance</taxon>
        <taxon>Eupatorieae</taxon>
        <taxon>Mikania</taxon>
    </lineage>
</organism>
<evidence type="ECO:0000313" key="1">
    <source>
        <dbReference type="EMBL" id="KAD6118640.1"/>
    </source>
</evidence>
<reference evidence="1 2" key="1">
    <citation type="submission" date="2019-05" db="EMBL/GenBank/DDBJ databases">
        <title>Mikania micrantha, genome provides insights into the molecular mechanism of rapid growth.</title>
        <authorList>
            <person name="Liu B."/>
        </authorList>
    </citation>
    <scope>NUCLEOTIDE SEQUENCE [LARGE SCALE GENOMIC DNA]</scope>
    <source>
        <strain evidence="1">NLD-2019</strain>
        <tissue evidence="1">Leaf</tissue>
    </source>
</reference>
<proteinExistence type="predicted"/>
<name>A0A5N6P952_9ASTR</name>
<sequence length="115" mass="13301">METSVINIDEDKEGTTEPVVKDVVENEEQEKKNGGRQRSWVWDHFTLEKGNKKARCLYYKKQSTLSFKPHSSKEGGSSLASHMFSREKSLLSFVQKTIDPIVWLKTRDFENLYGS</sequence>
<dbReference type="Proteomes" id="UP000326396">
    <property type="component" value="Linkage Group LG13"/>
</dbReference>